<dbReference type="PANTHER" id="PTHR30469:SF15">
    <property type="entry name" value="HLYD FAMILY OF SECRETION PROTEINS"/>
    <property type="match status" value="1"/>
</dbReference>
<evidence type="ECO:0000313" key="1">
    <source>
        <dbReference type="EMBL" id="PLX18873.1"/>
    </source>
</evidence>
<evidence type="ECO:0008006" key="3">
    <source>
        <dbReference type="Google" id="ProtNLM"/>
    </source>
</evidence>
<evidence type="ECO:0000313" key="2">
    <source>
        <dbReference type="Proteomes" id="UP000234857"/>
    </source>
</evidence>
<accession>A0A2N5ZJR5</accession>
<dbReference type="Gene3D" id="2.40.50.100">
    <property type="match status" value="1"/>
</dbReference>
<dbReference type="PROSITE" id="PS51257">
    <property type="entry name" value="PROKAR_LIPOPROTEIN"/>
    <property type="match status" value="1"/>
</dbReference>
<proteinExistence type="predicted"/>
<protein>
    <recommendedName>
        <fullName evidence="3">Membrane fusion protein biotin-lipoyl like domain-containing protein</fullName>
    </recommendedName>
</protein>
<dbReference type="AlphaFoldDB" id="A0A2N5ZJR5"/>
<dbReference type="GO" id="GO:1990281">
    <property type="term" value="C:efflux pump complex"/>
    <property type="evidence" value="ECO:0007669"/>
    <property type="project" value="TreeGrafter"/>
</dbReference>
<name>A0A2N5ZJR5_MUIH1</name>
<organism evidence="1 2">
    <name type="scientific">Muiribacterium halophilum</name>
    <dbReference type="NCBI Taxonomy" id="2053465"/>
    <lineage>
        <taxon>Bacteria</taxon>
        <taxon>Candidatus Muiribacteriota</taxon>
        <taxon>Candidatus Muiribacteriia</taxon>
        <taxon>Candidatus Muiribacteriales</taxon>
        <taxon>Candidatus Muiribacteriaceae</taxon>
        <taxon>Candidatus Muiribacterium</taxon>
    </lineage>
</organism>
<feature type="non-terminal residue" evidence="1">
    <location>
        <position position="95"/>
    </location>
</feature>
<dbReference type="EMBL" id="PKTG01000047">
    <property type="protein sequence ID" value="PLX18873.1"/>
    <property type="molecule type" value="Genomic_DNA"/>
</dbReference>
<dbReference type="GO" id="GO:0015562">
    <property type="term" value="F:efflux transmembrane transporter activity"/>
    <property type="evidence" value="ECO:0007669"/>
    <property type="project" value="TreeGrafter"/>
</dbReference>
<dbReference type="PANTHER" id="PTHR30469">
    <property type="entry name" value="MULTIDRUG RESISTANCE PROTEIN MDTA"/>
    <property type="match status" value="1"/>
</dbReference>
<reference evidence="1 2" key="1">
    <citation type="submission" date="2017-11" db="EMBL/GenBank/DDBJ databases">
        <title>Genome-resolved metagenomics identifies genetic mobility, metabolic interactions, and unexpected diversity in perchlorate-reducing communities.</title>
        <authorList>
            <person name="Barnum T.P."/>
            <person name="Figueroa I.A."/>
            <person name="Carlstrom C.I."/>
            <person name="Lucas L.N."/>
            <person name="Engelbrektson A.L."/>
            <person name="Coates J.D."/>
        </authorList>
    </citation>
    <scope>NUCLEOTIDE SEQUENCE [LARGE SCALE GENOMIC DNA]</scope>
    <source>
        <strain evidence="1">BM706</strain>
    </source>
</reference>
<gene>
    <name evidence="1" type="ORF">C0601_03445</name>
</gene>
<comment type="caution">
    <text evidence="1">The sequence shown here is derived from an EMBL/GenBank/DDBJ whole genome shotgun (WGS) entry which is preliminary data.</text>
</comment>
<dbReference type="Proteomes" id="UP000234857">
    <property type="component" value="Unassembled WGS sequence"/>
</dbReference>
<sequence length="95" mass="10476">MKKRILSLVCVVSLLLFVGCKQKIKETEGKKILVNVVSLEEKQIEQSLSIPANVYSSNTALVSPELPGVITQIMVKNGDKVKKDKTVLFETDSNT</sequence>